<feature type="domain" description="Phytase-like" evidence="2">
    <location>
        <begin position="38"/>
        <end position="186"/>
    </location>
</feature>
<dbReference type="EMBL" id="JAAOCA010000001">
    <property type="protein sequence ID" value="MBD1597270.1"/>
    <property type="molecule type" value="Genomic_DNA"/>
</dbReference>
<protein>
    <submittedName>
        <fullName evidence="3">Esterase-like activity of phytase family protein</fullName>
    </submittedName>
</protein>
<comment type="caution">
    <text evidence="3">The sequence shown here is derived from an EMBL/GenBank/DDBJ whole genome shotgun (WGS) entry which is preliminary data.</text>
</comment>
<dbReference type="SUPFAM" id="SSF63825">
    <property type="entry name" value="YWTD domain"/>
    <property type="match status" value="1"/>
</dbReference>
<name>A0ABR7YVP5_9PSED</name>
<feature type="chain" id="PRO_5047170201" evidence="1">
    <location>
        <begin position="21"/>
        <end position="328"/>
    </location>
</feature>
<accession>A0ABR7YVP5</accession>
<sequence length="328" mass="35973">MTPWVALLCALLALVPLARAEPLELELVAEHPIDGMPSGNLSGLALCGGQLWGESDRDDDRIYRFDRTHAVWQAEPRRFEVPEPPSSGLAWNIRLAAWAAGFVRGGAHDFEGISCDQAENAYLVSEAHAAVLQVPPSGPARWLAIDPQVVQQARHAGLLQNFNAIFEGLAVAPGGDRLWLAAERERRGLVGLVRHGERWGCDGPCVLLSEDGEQLAPTGLAQRFPLHLDFSDLALYRGKLFTLERNAYRICRRDTTSSDVEACWSFAATARVPARQYHQPYGLTEALAVDAEGAWVGTDNNEQPRNDGEQRPVVWRFAAPPGGWMASP</sequence>
<keyword evidence="4" id="KW-1185">Reference proteome</keyword>
<keyword evidence="1" id="KW-0732">Signal</keyword>
<evidence type="ECO:0000259" key="2">
    <source>
        <dbReference type="Pfam" id="PF13449"/>
    </source>
</evidence>
<dbReference type="InterPro" id="IPR027372">
    <property type="entry name" value="Phytase-like_dom"/>
</dbReference>
<evidence type="ECO:0000256" key="1">
    <source>
        <dbReference type="SAM" id="SignalP"/>
    </source>
</evidence>
<dbReference type="Proteomes" id="UP000805841">
    <property type="component" value="Unassembled WGS sequence"/>
</dbReference>
<reference evidence="3 4" key="1">
    <citation type="journal article" date="2020" name="Insects">
        <title>Bacteria Belonging to Pseudomonas typographi sp. nov. from the Bark Beetle Ips typographus Have Genomic Potential to Aid in the Host Ecology.</title>
        <authorList>
            <person name="Peral-Aranega E."/>
            <person name="Saati-Santamaria Z."/>
            <person name="Kolarik M."/>
            <person name="Rivas R."/>
            <person name="Garcia-Fraile P."/>
        </authorList>
    </citation>
    <scope>NUCLEOTIDE SEQUENCE [LARGE SCALE GENOMIC DNA]</scope>
    <source>
        <strain evidence="3 4">CA3A</strain>
    </source>
</reference>
<organism evidence="3 4">
    <name type="scientific">Pseudomonas typographi</name>
    <dbReference type="NCBI Taxonomy" id="2715964"/>
    <lineage>
        <taxon>Bacteria</taxon>
        <taxon>Pseudomonadati</taxon>
        <taxon>Pseudomonadota</taxon>
        <taxon>Gammaproteobacteria</taxon>
        <taxon>Pseudomonadales</taxon>
        <taxon>Pseudomonadaceae</taxon>
        <taxon>Pseudomonas</taxon>
    </lineage>
</organism>
<gene>
    <name evidence="3" type="ORF">HAQ05_00895</name>
</gene>
<evidence type="ECO:0000313" key="3">
    <source>
        <dbReference type="EMBL" id="MBD1597270.1"/>
    </source>
</evidence>
<feature type="signal peptide" evidence="1">
    <location>
        <begin position="1"/>
        <end position="20"/>
    </location>
</feature>
<evidence type="ECO:0000313" key="4">
    <source>
        <dbReference type="Proteomes" id="UP000805841"/>
    </source>
</evidence>
<dbReference type="RefSeq" id="WP_190416693.1">
    <property type="nucleotide sequence ID" value="NZ_JAAOCA010000001.1"/>
</dbReference>
<proteinExistence type="predicted"/>
<dbReference type="Pfam" id="PF13449">
    <property type="entry name" value="Phytase-like"/>
    <property type="match status" value="1"/>
</dbReference>